<dbReference type="PROSITE" id="PS51819">
    <property type="entry name" value="VOC"/>
    <property type="match status" value="2"/>
</dbReference>
<dbReference type="PANTHER" id="PTHR33993:SF14">
    <property type="entry name" value="GB|AAF24581.1"/>
    <property type="match status" value="1"/>
</dbReference>
<dbReference type="AlphaFoldDB" id="A0A365H4I1"/>
<dbReference type="InterPro" id="IPR029068">
    <property type="entry name" value="Glyas_Bleomycin-R_OHBP_Dase"/>
</dbReference>
<comment type="caution">
    <text evidence="2">The sequence shown here is derived from an EMBL/GenBank/DDBJ whole genome shotgun (WGS) entry which is preliminary data.</text>
</comment>
<dbReference type="SUPFAM" id="SSF54593">
    <property type="entry name" value="Glyoxalase/Bleomycin resistance protein/Dihydroxybiphenyl dioxygenase"/>
    <property type="match status" value="2"/>
</dbReference>
<evidence type="ECO:0000313" key="3">
    <source>
        <dbReference type="Proteomes" id="UP000251891"/>
    </source>
</evidence>
<gene>
    <name evidence="2" type="ORF">DPM19_16640</name>
</gene>
<dbReference type="RefSeq" id="WP_111868662.1">
    <property type="nucleotide sequence ID" value="NZ_QLYX01000007.1"/>
</dbReference>
<feature type="domain" description="VOC" evidence="1">
    <location>
        <begin position="16"/>
        <end position="134"/>
    </location>
</feature>
<dbReference type="InterPro" id="IPR041581">
    <property type="entry name" value="Glyoxalase_6"/>
</dbReference>
<evidence type="ECO:0000259" key="1">
    <source>
        <dbReference type="PROSITE" id="PS51819"/>
    </source>
</evidence>
<dbReference type="InterPro" id="IPR052164">
    <property type="entry name" value="Anthracycline_SecMetBiosynth"/>
</dbReference>
<evidence type="ECO:0000313" key="2">
    <source>
        <dbReference type="EMBL" id="RAY13928.1"/>
    </source>
</evidence>
<feature type="domain" description="VOC" evidence="1">
    <location>
        <begin position="148"/>
        <end position="263"/>
    </location>
</feature>
<proteinExistence type="predicted"/>
<keyword evidence="3" id="KW-1185">Reference proteome</keyword>
<dbReference type="CDD" id="cd07247">
    <property type="entry name" value="SgaA_N_like"/>
    <property type="match status" value="2"/>
</dbReference>
<dbReference type="PANTHER" id="PTHR33993">
    <property type="entry name" value="GLYOXALASE-RELATED"/>
    <property type="match status" value="1"/>
</dbReference>
<protein>
    <submittedName>
        <fullName evidence="2">VOC family protein</fullName>
    </submittedName>
</protein>
<sequence>MTEGGGRLRLGAVRGRPNWPKLTVPDLSLGQEFYGALFGWEYEELKILHDVHLGVHGSFLNRGQWVASITQHPEPDVTEGWWNVYFAVEECDRTVERTVRAGGLVAAEPADLADLGRSAILVDSVGAEFGLWQGRTRLGVQTGAGPGTASWFELLIHDTAAARGFYTSVFGYVTTPLELPAGALDLDYWTFLDGGVPVAGLHLVPDTVQSRWTIYFEVTDLDAAMRIAVERDGAVVRGPWDSPYGRLAVLSDPFDANFSVVQHLHGMPPR</sequence>
<dbReference type="EMBL" id="QLYX01000007">
    <property type="protein sequence ID" value="RAY13928.1"/>
    <property type="molecule type" value="Genomic_DNA"/>
</dbReference>
<accession>A0A365H4I1</accession>
<organism evidence="2 3">
    <name type="scientific">Actinomadura craniellae</name>
    <dbReference type="NCBI Taxonomy" id="2231787"/>
    <lineage>
        <taxon>Bacteria</taxon>
        <taxon>Bacillati</taxon>
        <taxon>Actinomycetota</taxon>
        <taxon>Actinomycetes</taxon>
        <taxon>Streptosporangiales</taxon>
        <taxon>Thermomonosporaceae</taxon>
        <taxon>Actinomadura</taxon>
    </lineage>
</organism>
<reference evidence="2 3" key="1">
    <citation type="submission" date="2018-06" db="EMBL/GenBank/DDBJ databases">
        <title>Actinomadura craniellae sp. nov. isolated from marine sponge Craniella sp.</title>
        <authorList>
            <person name="Li L."/>
            <person name="Xu Q.H."/>
            <person name="Lin H.W."/>
            <person name="Lu Y.H."/>
        </authorList>
    </citation>
    <scope>NUCLEOTIDE SEQUENCE [LARGE SCALE GENOMIC DNA]</scope>
    <source>
        <strain evidence="2 3">LHW63021</strain>
    </source>
</reference>
<dbReference type="OrthoDB" id="9793039at2"/>
<dbReference type="Pfam" id="PF18029">
    <property type="entry name" value="Glyoxalase_6"/>
    <property type="match status" value="1"/>
</dbReference>
<dbReference type="Gene3D" id="3.10.180.10">
    <property type="entry name" value="2,3-Dihydroxybiphenyl 1,2-Dioxygenase, domain 1"/>
    <property type="match status" value="2"/>
</dbReference>
<dbReference type="InterPro" id="IPR037523">
    <property type="entry name" value="VOC_core"/>
</dbReference>
<name>A0A365H4I1_9ACTN</name>
<dbReference type="Proteomes" id="UP000251891">
    <property type="component" value="Unassembled WGS sequence"/>
</dbReference>